<dbReference type="PANTHER" id="PTHR43639">
    <property type="entry name" value="OXIDOREDUCTASE, SHORT-CHAIN DEHYDROGENASE/REDUCTASE FAMILY (AFU_ORTHOLOGUE AFUA_5G02870)"/>
    <property type="match status" value="1"/>
</dbReference>
<gene>
    <name evidence="3" type="ORF">R5W23_005628</name>
</gene>
<proteinExistence type="inferred from homology"/>
<comment type="caution">
    <text evidence="3">The sequence shown here is derived from an EMBL/GenBank/DDBJ whole genome shotgun (WGS) entry which is preliminary data.</text>
</comment>
<dbReference type="PRINTS" id="PR00081">
    <property type="entry name" value="GDHRDH"/>
</dbReference>
<sequence length="250" mass="26421">MATDRVALVTGSGAKRVGAAVAEALARRGYAVAVHYRSSASEAASTAERLRAHGVEADTFPADLTDEAAVRALVGAVLARFGRIDVLVNCAAVWEPKPLEEVTAADVRFHFDANALGTFLMCQRVGLAMVKQPAGGLIVNVGDWAEVRPYPGYAAYFPSKGAVTATTRCLAVELALRNPNVRVNAVLPGPVMLPPDLPEEEKQQAINATLVKREGKPENVAQAVLSFLDNDFVTGVSLPVDGGRTVYAPE</sequence>
<protein>
    <submittedName>
        <fullName evidence="3">SDR family oxidoreductase</fullName>
    </submittedName>
</protein>
<organism evidence="3 4">
    <name type="scientific">Gemmata algarum</name>
    <dbReference type="NCBI Taxonomy" id="2975278"/>
    <lineage>
        <taxon>Bacteria</taxon>
        <taxon>Pseudomonadati</taxon>
        <taxon>Planctomycetota</taxon>
        <taxon>Planctomycetia</taxon>
        <taxon>Gemmatales</taxon>
        <taxon>Gemmataceae</taxon>
        <taxon>Gemmata</taxon>
    </lineage>
</organism>
<evidence type="ECO:0000313" key="3">
    <source>
        <dbReference type="EMBL" id="MDY3558510.1"/>
    </source>
</evidence>
<accession>A0ABU5EVL7</accession>
<evidence type="ECO:0000256" key="2">
    <source>
        <dbReference type="ARBA" id="ARBA00023002"/>
    </source>
</evidence>
<dbReference type="Gene3D" id="3.40.50.720">
    <property type="entry name" value="NAD(P)-binding Rossmann-like Domain"/>
    <property type="match status" value="1"/>
</dbReference>
<dbReference type="Pfam" id="PF13561">
    <property type="entry name" value="adh_short_C2"/>
    <property type="match status" value="1"/>
</dbReference>
<comment type="similarity">
    <text evidence="1">Belongs to the short-chain dehydrogenases/reductases (SDR) family.</text>
</comment>
<name>A0ABU5EVL7_9BACT</name>
<dbReference type="InterPro" id="IPR036291">
    <property type="entry name" value="NAD(P)-bd_dom_sf"/>
</dbReference>
<dbReference type="SUPFAM" id="SSF51735">
    <property type="entry name" value="NAD(P)-binding Rossmann-fold domains"/>
    <property type="match status" value="1"/>
</dbReference>
<dbReference type="EMBL" id="JAXBLV010000034">
    <property type="protein sequence ID" value="MDY3558510.1"/>
    <property type="molecule type" value="Genomic_DNA"/>
</dbReference>
<dbReference type="InterPro" id="IPR002347">
    <property type="entry name" value="SDR_fam"/>
</dbReference>
<dbReference type="RefSeq" id="WP_320685416.1">
    <property type="nucleotide sequence ID" value="NZ_JAXBLV010000034.1"/>
</dbReference>
<dbReference type="PANTHER" id="PTHR43639:SF1">
    <property type="entry name" value="SHORT-CHAIN DEHYDROGENASE_REDUCTASE FAMILY PROTEIN"/>
    <property type="match status" value="1"/>
</dbReference>
<dbReference type="PRINTS" id="PR00080">
    <property type="entry name" value="SDRFAMILY"/>
</dbReference>
<dbReference type="Proteomes" id="UP001272242">
    <property type="component" value="Unassembled WGS sequence"/>
</dbReference>
<keyword evidence="2" id="KW-0560">Oxidoreductase</keyword>
<evidence type="ECO:0000313" key="4">
    <source>
        <dbReference type="Proteomes" id="UP001272242"/>
    </source>
</evidence>
<keyword evidence="4" id="KW-1185">Reference proteome</keyword>
<evidence type="ECO:0000256" key="1">
    <source>
        <dbReference type="ARBA" id="ARBA00006484"/>
    </source>
</evidence>
<reference evidence="4" key="1">
    <citation type="journal article" date="2023" name="Mar. Drugs">
        <title>Gemmata algarum, a Novel Planctomycete Isolated from an Algal Mat, Displays Antimicrobial Activity.</title>
        <authorList>
            <person name="Kumar G."/>
            <person name="Kallscheuer N."/>
            <person name="Kashif M."/>
            <person name="Ahamad S."/>
            <person name="Jagadeeshwari U."/>
            <person name="Pannikurungottu S."/>
            <person name="Haufschild T."/>
            <person name="Kabuu M."/>
            <person name="Sasikala C."/>
            <person name="Jogler C."/>
            <person name="Ramana C."/>
        </authorList>
    </citation>
    <scope>NUCLEOTIDE SEQUENCE [LARGE SCALE GENOMIC DNA]</scope>
    <source>
        <strain evidence="4">JC673</strain>
    </source>
</reference>